<dbReference type="InterPro" id="IPR053137">
    <property type="entry name" value="NLR-like"/>
</dbReference>
<dbReference type="InterPro" id="IPR029058">
    <property type="entry name" value="AB_hydrolase_fold"/>
</dbReference>
<evidence type="ECO:0008006" key="3">
    <source>
        <dbReference type="Google" id="ProtNLM"/>
    </source>
</evidence>
<dbReference type="Gene3D" id="3.40.50.1820">
    <property type="entry name" value="alpha/beta hydrolase"/>
    <property type="match status" value="1"/>
</dbReference>
<evidence type="ECO:0000313" key="2">
    <source>
        <dbReference type="Proteomes" id="UP000698800"/>
    </source>
</evidence>
<name>A0A9P8L2J3_9PEZI</name>
<dbReference type="Pfam" id="PF13424">
    <property type="entry name" value="TPR_12"/>
    <property type="match status" value="2"/>
</dbReference>
<dbReference type="SUPFAM" id="SSF53474">
    <property type="entry name" value="alpha/beta-Hydrolases"/>
    <property type="match status" value="1"/>
</dbReference>
<proteinExistence type="predicted"/>
<comment type="caution">
    <text evidence="1">The sequence shown here is derived from an EMBL/GenBank/DDBJ whole genome shotgun (WGS) entry which is preliminary data.</text>
</comment>
<evidence type="ECO:0000313" key="1">
    <source>
        <dbReference type="EMBL" id="KAH0537362.1"/>
    </source>
</evidence>
<gene>
    <name evidence="1" type="ORF">FGG08_005841</name>
</gene>
<dbReference type="Gene3D" id="3.40.50.300">
    <property type="entry name" value="P-loop containing nucleotide triphosphate hydrolases"/>
    <property type="match status" value="1"/>
</dbReference>
<dbReference type="SUPFAM" id="SSF48452">
    <property type="entry name" value="TPR-like"/>
    <property type="match status" value="1"/>
</dbReference>
<dbReference type="InterPro" id="IPR027417">
    <property type="entry name" value="P-loop_NTPase"/>
</dbReference>
<protein>
    <recommendedName>
        <fullName evidence="3">Kinesin light chain</fullName>
    </recommendedName>
</protein>
<dbReference type="AlphaFoldDB" id="A0A9P8L2J3"/>
<dbReference type="PANTHER" id="PTHR46082:SF6">
    <property type="entry name" value="AAA+ ATPASE DOMAIN-CONTAINING PROTEIN-RELATED"/>
    <property type="match status" value="1"/>
</dbReference>
<dbReference type="Gene3D" id="1.25.40.10">
    <property type="entry name" value="Tetratricopeptide repeat domain"/>
    <property type="match status" value="3"/>
</dbReference>
<dbReference type="Proteomes" id="UP000698800">
    <property type="component" value="Unassembled WGS sequence"/>
</dbReference>
<sequence>MTLECVVSEDDGIVAIHGLYQGQTETWTDPETRTFWLRDLLPNLLPKARIMTYGYKADALYSAGEGSSDRILPHALTLIADLYADRLAASAVERPIIFICHGLGGILVKRALVSSNTSKSKQVEHRRSIFTSTYAILFLSTPHHGLSPETIQDPTSPKPSQLLASLAKGSEVLRDIDDQFAPLTKRFSIYCFWEQLESNFGKAKRYIVDEGSAAPAWDNFERSGIFADHSGMCKFSNTRDAGFKVIFAALKRYTQDAPKVVRRRWLEDRALLAEERGVEARELLRHDSDLSNSDSPIAKANKYFTVPRSASSMFTGRSDIARALRQKIISTRVQDGHHQHKIFVLYGLGGSGKTQFCLKFVEDNRESFWGIFWIDASNDQNAEAGFAYLGSLAKKDTTFEAGKHWLSNCSKSWLLVIDNADDPEMDVSRYFPSGGRGHILITTRNPNNVVHSTIGDVNFRGMEQEDAITLLLKAANRPECMDLGQREIARPIVTTLGHLALALTHAGAAIRRNIYTLEGYLPEYCEHRREMMRQDNLRSADSYKLNIITTWELPYEQIKQRGTTSAKDAIEILHIFAFLHFEQIPVVMFQKAWNNMRDSSASASPSMPRFLRGLWPAIPGAKKYPLPAILSQVGPIWDWPRFNRAIGQLSDYSLIDRDDKNGLCSMHPVVHAWARDRLQPEEQRHLLGVAATVLANSITSELESSGRNYRRALIPHIDSCLQGKNAELLGYDKDSFHASNAIKFASVYAEAGRWIIARGIQRKVVNFRKKTLGSGHPETLKAMIYLGRTCWNLFSMKETLEVQLSVHSTMEKTLGKTNPETLKAMDDLVQTYWLVGNRKKSQELALKAVHGLKETLGHVDPATLTAMHNLGRSYLHLAQPEKAQELLSQVLESRQRLFGIKHPDTQMTMTDLAMSYLALKRLPEAEKLTSDTLRARKHIHGEEHAYTLWSVNDLSKIYCAQGRTDEAIKSLEGILPTVLRTLGNTHIGVSMTKFNLSRAYIGQERWKDAERVLKEQQENLNPNHPDFIHSVAELGKVLKEQGDLAEAERCFLDATEAIIKTQAIGLDHPVTRNIVRQLTEIYKEQGRLEEIRELEVKMALGVG</sequence>
<accession>A0A9P8L2J3</accession>
<dbReference type="InterPro" id="IPR011990">
    <property type="entry name" value="TPR-like_helical_dom_sf"/>
</dbReference>
<dbReference type="PANTHER" id="PTHR46082">
    <property type="entry name" value="ATP/GTP-BINDING PROTEIN-RELATED"/>
    <property type="match status" value="1"/>
</dbReference>
<reference evidence="1" key="1">
    <citation type="submission" date="2021-03" db="EMBL/GenBank/DDBJ databases">
        <title>Comparative genomics and phylogenomic investigation of the class Geoglossomycetes provide insights into ecological specialization and systematics.</title>
        <authorList>
            <person name="Melie T."/>
            <person name="Pirro S."/>
            <person name="Miller A.N."/>
            <person name="Quandt A."/>
        </authorList>
    </citation>
    <scope>NUCLEOTIDE SEQUENCE</scope>
    <source>
        <strain evidence="1">GBOQ0MN5Z8</strain>
    </source>
</reference>
<dbReference type="Pfam" id="PF13374">
    <property type="entry name" value="TPR_10"/>
    <property type="match status" value="1"/>
</dbReference>
<dbReference type="SUPFAM" id="SSF52540">
    <property type="entry name" value="P-loop containing nucleoside triphosphate hydrolases"/>
    <property type="match status" value="1"/>
</dbReference>
<dbReference type="EMBL" id="JAGHQL010000149">
    <property type="protein sequence ID" value="KAH0537362.1"/>
    <property type="molecule type" value="Genomic_DNA"/>
</dbReference>
<dbReference type="OrthoDB" id="5086500at2759"/>
<organism evidence="1 2">
    <name type="scientific">Glutinoglossum americanum</name>
    <dbReference type="NCBI Taxonomy" id="1670608"/>
    <lineage>
        <taxon>Eukaryota</taxon>
        <taxon>Fungi</taxon>
        <taxon>Dikarya</taxon>
        <taxon>Ascomycota</taxon>
        <taxon>Pezizomycotina</taxon>
        <taxon>Geoglossomycetes</taxon>
        <taxon>Geoglossales</taxon>
        <taxon>Geoglossaceae</taxon>
        <taxon>Glutinoglossum</taxon>
    </lineage>
</organism>
<keyword evidence="2" id="KW-1185">Reference proteome</keyword>